<dbReference type="AlphaFoldDB" id="X0VPU6"/>
<dbReference type="Pfam" id="PF18932">
    <property type="entry name" value="DUF5681"/>
    <property type="match status" value="1"/>
</dbReference>
<evidence type="ECO:0000313" key="3">
    <source>
        <dbReference type="EMBL" id="GAG20409.1"/>
    </source>
</evidence>
<dbReference type="InterPro" id="IPR043736">
    <property type="entry name" value="DUF5681"/>
</dbReference>
<feature type="domain" description="DUF5681" evidence="2">
    <location>
        <begin position="18"/>
        <end position="86"/>
    </location>
</feature>
<feature type="region of interest" description="Disordered" evidence="1">
    <location>
        <begin position="1"/>
        <end position="33"/>
    </location>
</feature>
<sequence>MTDRDDRGRFVKGNGAGFKSGQTGNPNGRPHEPSLWHEIKKLLPEEAVIDSGKTGKTWMALAAKSFLLGCIQGNPTLLKELGSRLDGLVPQQVQLSGKEGAEPIKFVEIVKDHGDGSKDTTV</sequence>
<dbReference type="EMBL" id="BARS01035602">
    <property type="protein sequence ID" value="GAG20409.1"/>
    <property type="molecule type" value="Genomic_DNA"/>
</dbReference>
<evidence type="ECO:0000259" key="2">
    <source>
        <dbReference type="Pfam" id="PF18932"/>
    </source>
</evidence>
<gene>
    <name evidence="3" type="ORF">S01H1_54839</name>
</gene>
<protein>
    <recommendedName>
        <fullName evidence="2">DUF5681 domain-containing protein</fullName>
    </recommendedName>
</protein>
<organism evidence="3">
    <name type="scientific">marine sediment metagenome</name>
    <dbReference type="NCBI Taxonomy" id="412755"/>
    <lineage>
        <taxon>unclassified sequences</taxon>
        <taxon>metagenomes</taxon>
        <taxon>ecological metagenomes</taxon>
    </lineage>
</organism>
<name>X0VPU6_9ZZZZ</name>
<comment type="caution">
    <text evidence="3">The sequence shown here is derived from an EMBL/GenBank/DDBJ whole genome shotgun (WGS) entry which is preliminary data.</text>
</comment>
<evidence type="ECO:0000256" key="1">
    <source>
        <dbReference type="SAM" id="MobiDB-lite"/>
    </source>
</evidence>
<reference evidence="3" key="1">
    <citation type="journal article" date="2014" name="Front. Microbiol.">
        <title>High frequency of phylogenetically diverse reductive dehalogenase-homologous genes in deep subseafloor sedimentary metagenomes.</title>
        <authorList>
            <person name="Kawai M."/>
            <person name="Futagami T."/>
            <person name="Toyoda A."/>
            <person name="Takaki Y."/>
            <person name="Nishi S."/>
            <person name="Hori S."/>
            <person name="Arai W."/>
            <person name="Tsubouchi T."/>
            <person name="Morono Y."/>
            <person name="Uchiyama I."/>
            <person name="Ito T."/>
            <person name="Fujiyama A."/>
            <person name="Inagaki F."/>
            <person name="Takami H."/>
        </authorList>
    </citation>
    <scope>NUCLEOTIDE SEQUENCE</scope>
    <source>
        <strain evidence="3">Expedition CK06-06</strain>
    </source>
</reference>
<accession>X0VPU6</accession>
<proteinExistence type="predicted"/>